<reference evidence="1 2" key="1">
    <citation type="submission" date="2017-04" db="EMBL/GenBank/DDBJ databases">
        <authorList>
            <person name="Afonso C.L."/>
            <person name="Miller P.J."/>
            <person name="Scott M.A."/>
            <person name="Spackman E."/>
            <person name="Goraichik I."/>
            <person name="Dimitrov K.M."/>
            <person name="Suarez D.L."/>
            <person name="Swayne D.E."/>
        </authorList>
    </citation>
    <scope>NUCLEOTIDE SEQUENCE [LARGE SCALE GENOMIC DNA]</scope>
    <source>
        <strain evidence="1 2">DSM 11622</strain>
    </source>
</reference>
<name>A0A1W1W1Z4_9BACT</name>
<dbReference type="OrthoDB" id="9783294at2"/>
<proteinExistence type="predicted"/>
<keyword evidence="2" id="KW-1185">Reference proteome</keyword>
<organism evidence="1 2">
    <name type="scientific">Hymenobacter roseosalivarius DSM 11622</name>
    <dbReference type="NCBI Taxonomy" id="645990"/>
    <lineage>
        <taxon>Bacteria</taxon>
        <taxon>Pseudomonadati</taxon>
        <taxon>Bacteroidota</taxon>
        <taxon>Cytophagia</taxon>
        <taxon>Cytophagales</taxon>
        <taxon>Hymenobacteraceae</taxon>
        <taxon>Hymenobacter</taxon>
    </lineage>
</organism>
<dbReference type="EMBL" id="FWWW01000092">
    <property type="protein sequence ID" value="SMB99606.1"/>
    <property type="molecule type" value="Genomic_DNA"/>
</dbReference>
<evidence type="ECO:0008006" key="3">
    <source>
        <dbReference type="Google" id="ProtNLM"/>
    </source>
</evidence>
<dbReference type="STRING" id="645990.SAMN00120144_3694"/>
<dbReference type="RefSeq" id="WP_084447335.1">
    <property type="nucleotide sequence ID" value="NZ_FWWW01000092.1"/>
</dbReference>
<protein>
    <recommendedName>
        <fullName evidence="3">Peptidase M20</fullName>
    </recommendedName>
</protein>
<gene>
    <name evidence="1" type="ORF">SAMN00120144_3694</name>
</gene>
<accession>A0A1W1W1Z4</accession>
<dbReference type="AlphaFoldDB" id="A0A1W1W1Z4"/>
<dbReference type="Proteomes" id="UP000192266">
    <property type="component" value="Unassembled WGS sequence"/>
</dbReference>
<evidence type="ECO:0000313" key="2">
    <source>
        <dbReference type="Proteomes" id="UP000192266"/>
    </source>
</evidence>
<dbReference type="SUPFAM" id="SSF53187">
    <property type="entry name" value="Zn-dependent exopeptidases"/>
    <property type="match status" value="1"/>
</dbReference>
<sequence length="94" mass="9958">MVQKLIGGFASRRFAVRVDDHVTVVRAFGLEPQLDVASTNANIPFANGIPAVTISRGGTGGGAHSLDEWWLNENEHLAIQQALLLVLAEAGLAP</sequence>
<evidence type="ECO:0000313" key="1">
    <source>
        <dbReference type="EMBL" id="SMB99606.1"/>
    </source>
</evidence>